<dbReference type="GO" id="GO:0009341">
    <property type="term" value="C:beta-galactosidase complex"/>
    <property type="evidence" value="ECO:0007669"/>
    <property type="project" value="InterPro"/>
</dbReference>
<dbReference type="SUPFAM" id="SSF51445">
    <property type="entry name" value="(Trans)glycosidases"/>
    <property type="match status" value="1"/>
</dbReference>
<dbReference type="GO" id="GO:0004565">
    <property type="term" value="F:beta-galactosidase activity"/>
    <property type="evidence" value="ECO:0007669"/>
    <property type="project" value="InterPro"/>
</dbReference>
<evidence type="ECO:0000259" key="3">
    <source>
        <dbReference type="Pfam" id="PF02449"/>
    </source>
</evidence>
<protein>
    <submittedName>
        <fullName evidence="4">Beta-galactosidase-like protein</fullName>
    </submittedName>
</protein>
<evidence type="ECO:0000256" key="2">
    <source>
        <dbReference type="ARBA" id="ARBA00023295"/>
    </source>
</evidence>
<dbReference type="Pfam" id="PF14871">
    <property type="entry name" value="GHL6"/>
    <property type="match status" value="1"/>
</dbReference>
<dbReference type="Gene3D" id="3.20.20.80">
    <property type="entry name" value="Glycosidases"/>
    <property type="match status" value="1"/>
</dbReference>
<evidence type="ECO:0000313" key="5">
    <source>
        <dbReference type="Proteomes" id="UP000245959"/>
    </source>
</evidence>
<dbReference type="CDD" id="cd03143">
    <property type="entry name" value="A4_beta-galactosidase_middle_domain"/>
    <property type="match status" value="1"/>
</dbReference>
<accession>A0A2U1AYG3</accession>
<dbReference type="InterPro" id="IPR029062">
    <property type="entry name" value="Class_I_gatase-like"/>
</dbReference>
<gene>
    <name evidence="4" type="ORF">C8D82_11498</name>
</gene>
<keyword evidence="1" id="KW-0378">Hydrolase</keyword>
<dbReference type="GeneID" id="78295448"/>
<keyword evidence="5" id="KW-1185">Reference proteome</keyword>
<evidence type="ECO:0000256" key="1">
    <source>
        <dbReference type="ARBA" id="ARBA00022801"/>
    </source>
</evidence>
<dbReference type="OrthoDB" id="9780891at2"/>
<dbReference type="EMBL" id="QEKH01000014">
    <property type="protein sequence ID" value="PVY41484.1"/>
    <property type="molecule type" value="Genomic_DNA"/>
</dbReference>
<organism evidence="4 5">
    <name type="scientific">Victivallis vadensis</name>
    <dbReference type="NCBI Taxonomy" id="172901"/>
    <lineage>
        <taxon>Bacteria</taxon>
        <taxon>Pseudomonadati</taxon>
        <taxon>Lentisphaerota</taxon>
        <taxon>Lentisphaeria</taxon>
        <taxon>Victivallales</taxon>
        <taxon>Victivallaceae</taxon>
        <taxon>Victivallis</taxon>
    </lineage>
</organism>
<dbReference type="Proteomes" id="UP000245959">
    <property type="component" value="Unassembled WGS sequence"/>
</dbReference>
<dbReference type="RefSeq" id="WP_116884136.1">
    <property type="nucleotide sequence ID" value="NZ_CABMMC010000060.1"/>
</dbReference>
<dbReference type="AlphaFoldDB" id="A0A2U1AYG3"/>
<proteinExistence type="predicted"/>
<dbReference type="InterPro" id="IPR013529">
    <property type="entry name" value="Glyco_hydro_42_N"/>
</dbReference>
<dbReference type="Gene3D" id="3.40.50.880">
    <property type="match status" value="1"/>
</dbReference>
<sequence length="703" mass="78757">MKTLFDCYSRLLIDNHITDLKPEYMRKFDPAEYVEMVRLAGVEAAMVYASDHNGNCYYPSRIGHVHGGCVGRDLFGETVRLLAEAGIVPVGYHTVVYQNEPAFRHSEWRIRSRAGDESHGRYHYCCPNNAAYREFCREQIAEIAAYEIAGLFLDMTFWPQVCCCAACREKFGRPIPETVDWNDSGWIAFQRFREESLAEFARELTAHARECRPGIAVTHQFSAVLHGWYMGQSSAIAASSDYASGDFYGGALQQRLAARIFAAYSRRKPYEFMTSRCTDLHDHTSSKSDEELLLHAATTLANGGAYLFIDAINPDGTLCRPFYRRLGKIVEQLEPFRKRIAELRPELRAEVGLYFSMESCVNEEKNGVPLIRLHEASANNMGIRRNATLDEILGSAEILNRLHIPYRIVTDVTSDFSGLKALIVNHAVFMTPEECGRLRKFVCDGGTLIATGKTSLFTPSGGTSGNFQLADLFHADYTGHDAGSVSYLAHKGEYLSCRGVPAPLVSAADPAEVKGLVALPDFPADDERHYASIHSNPPGETTRYAGWIEHGYGRGRVAYLYSGVLAIRQYSQQTFGEALFKRLLPRFLLQAENLPADAEVTLLESEDGRTLLLGVVNYQQTLPVIPLREVRLSIRLPEGVMPAAMKRVSDGEDHPYCFAQGELRFEISRLEHVELFEIEKCTMPATCLESEPQTSIVMEGEWK</sequence>
<reference evidence="4 5" key="1">
    <citation type="submission" date="2018-04" db="EMBL/GenBank/DDBJ databases">
        <title>Genomic Encyclopedia of Type Strains, Phase IV (KMG-IV): sequencing the most valuable type-strain genomes for metagenomic binning, comparative biology and taxonomic classification.</title>
        <authorList>
            <person name="Goeker M."/>
        </authorList>
    </citation>
    <scope>NUCLEOTIDE SEQUENCE [LARGE SCALE GENOMIC DNA]</scope>
    <source>
        <strain evidence="4 5">DSM 14823</strain>
    </source>
</reference>
<name>A0A2U1AYG3_9BACT</name>
<dbReference type="InterPro" id="IPR028212">
    <property type="entry name" value="GHL6"/>
</dbReference>
<keyword evidence="2" id="KW-0326">Glycosidase</keyword>
<evidence type="ECO:0000313" key="4">
    <source>
        <dbReference type="EMBL" id="PVY41484.1"/>
    </source>
</evidence>
<comment type="caution">
    <text evidence="4">The sequence shown here is derived from an EMBL/GenBank/DDBJ whole genome shotgun (WGS) entry which is preliminary data.</text>
</comment>
<dbReference type="GO" id="GO:0005975">
    <property type="term" value="P:carbohydrate metabolic process"/>
    <property type="evidence" value="ECO:0007669"/>
    <property type="project" value="InterPro"/>
</dbReference>
<dbReference type="InterPro" id="IPR017853">
    <property type="entry name" value="GH"/>
</dbReference>
<dbReference type="Pfam" id="PF02449">
    <property type="entry name" value="Glyco_hydro_42"/>
    <property type="match status" value="1"/>
</dbReference>
<feature type="domain" description="Glycoside hydrolase family 42 N-terminal" evidence="3">
    <location>
        <begin position="182"/>
        <end position="304"/>
    </location>
</feature>